<organism evidence="1 2">
    <name type="scientific">Juglans regia</name>
    <name type="common">English walnut</name>
    <dbReference type="NCBI Taxonomy" id="51240"/>
    <lineage>
        <taxon>Eukaryota</taxon>
        <taxon>Viridiplantae</taxon>
        <taxon>Streptophyta</taxon>
        <taxon>Embryophyta</taxon>
        <taxon>Tracheophyta</taxon>
        <taxon>Spermatophyta</taxon>
        <taxon>Magnoliopsida</taxon>
        <taxon>eudicotyledons</taxon>
        <taxon>Gunneridae</taxon>
        <taxon>Pentapetalae</taxon>
        <taxon>rosids</taxon>
        <taxon>fabids</taxon>
        <taxon>Fagales</taxon>
        <taxon>Juglandaceae</taxon>
        <taxon>Juglans</taxon>
    </lineage>
</organism>
<dbReference type="OrthoDB" id="1752253at2759"/>
<protein>
    <submittedName>
        <fullName evidence="2">Probable WRKY transcription factor 19</fullName>
    </submittedName>
</protein>
<dbReference type="AlphaFoldDB" id="A0A2I4HMJ3"/>
<proteinExistence type="predicted"/>
<evidence type="ECO:0000313" key="2">
    <source>
        <dbReference type="RefSeq" id="XP_018857380.1"/>
    </source>
</evidence>
<evidence type="ECO:0000313" key="1">
    <source>
        <dbReference type="Proteomes" id="UP000235220"/>
    </source>
</evidence>
<keyword evidence="1" id="KW-1185">Reference proteome</keyword>
<gene>
    <name evidence="2" type="primary">LOC109019537</name>
</gene>
<dbReference type="KEGG" id="jre:109019537"/>
<dbReference type="GO" id="GO:0006952">
    <property type="term" value="P:defense response"/>
    <property type="evidence" value="ECO:0007669"/>
    <property type="project" value="InterPro"/>
</dbReference>
<dbReference type="Proteomes" id="UP000235220">
    <property type="component" value="Chromosome 6"/>
</dbReference>
<dbReference type="PANTHER" id="PTHR11017:SF570">
    <property type="entry name" value="DISEASE RESISTANCE PROTEIN (TIR-NBS CLASS)-RELATED"/>
    <property type="match status" value="1"/>
</dbReference>
<dbReference type="GeneID" id="109019537"/>
<name>A0A2I4HMJ3_JUGRE</name>
<dbReference type="RefSeq" id="XP_018857380.1">
    <property type="nucleotide sequence ID" value="XM_019001835.2"/>
</dbReference>
<sequence>MTQSSIQHLTENKFVQGNPSIECHIFRYRESRATQLFQTVLGKEIVRQESPEEPGKRSRLWFHEDVRHVLEENTGTNKIEGVLVDMHEQELIHLSPKVFKKMKSLRLFINRNVHFSRGPSYLSNELRLLDWSEYPSESLP</sequence>
<dbReference type="Gramene" id="Jr06_18560_p1">
    <property type="protein sequence ID" value="cds.Jr06_18560_p1"/>
    <property type="gene ID" value="Jr06_18560"/>
</dbReference>
<dbReference type="InterPro" id="IPR044974">
    <property type="entry name" value="Disease_R_plants"/>
</dbReference>
<accession>A0A2I4HMJ3</accession>
<reference evidence="2" key="1">
    <citation type="submission" date="2025-08" db="UniProtKB">
        <authorList>
            <consortium name="RefSeq"/>
        </authorList>
    </citation>
    <scope>IDENTIFICATION</scope>
    <source>
        <tissue evidence="2">Leaves</tissue>
    </source>
</reference>
<dbReference type="PANTHER" id="PTHR11017">
    <property type="entry name" value="LEUCINE-RICH REPEAT-CONTAINING PROTEIN"/>
    <property type="match status" value="1"/>
</dbReference>